<feature type="domain" description="Beta-lactamase-related" evidence="1">
    <location>
        <begin position="57"/>
        <end position="381"/>
    </location>
</feature>
<proteinExistence type="predicted"/>
<sequence length="399" mass="43964">MTCIRPTYFTHIKLGCAPLLLIAMTLMSSVFLSGCSSNEVDETPPVDQEALFAEELQTLVDEKIGTDKLLGASVSIRIDGVEEWSLQGGISSGDTPIAANMRFGIASITKTFVAATVLKLSEEGALSLDDPISLWLTLDTENIDDSITIEQLLGHFTGLHGYFRHPDIWPRVEGDLNTPIPTLELVDYVGTPFFAPGERYEYSNSNYLVLGLIIEAVTGKTVGEVFREKLFGPLQMNSIYFPANENLVGPVATPWRDSNGDGTLQNILAEFGPAYHSIFYTAADVFSTASDLSMWPQHLFNGTLLSEPTKTKMLDFQPIDDTIFTGYGLGIREVTFAGKSHWGHTGGMRGYGSYMFYDPETKVSIAMLNNQSRSQNGPLLRYQLVDELLQAVYQHIEGD</sequence>
<dbReference type="Gene3D" id="3.40.710.10">
    <property type="entry name" value="DD-peptidase/beta-lactamase superfamily"/>
    <property type="match status" value="1"/>
</dbReference>
<organism evidence="2 3">
    <name type="scientific">Flagellimonas flava</name>
    <dbReference type="NCBI Taxonomy" id="570519"/>
    <lineage>
        <taxon>Bacteria</taxon>
        <taxon>Pseudomonadati</taxon>
        <taxon>Bacteroidota</taxon>
        <taxon>Flavobacteriia</taxon>
        <taxon>Flavobacteriales</taxon>
        <taxon>Flavobacteriaceae</taxon>
        <taxon>Flagellimonas</taxon>
    </lineage>
</organism>
<dbReference type="EMBL" id="FQWL01000001">
    <property type="protein sequence ID" value="SHG29637.1"/>
    <property type="molecule type" value="Genomic_DNA"/>
</dbReference>
<dbReference type="SUPFAM" id="SSF56601">
    <property type="entry name" value="beta-lactamase/transpeptidase-like"/>
    <property type="match status" value="1"/>
</dbReference>
<dbReference type="STRING" id="570519.SAMN04488116_0816"/>
<dbReference type="GO" id="GO:0004180">
    <property type="term" value="F:carboxypeptidase activity"/>
    <property type="evidence" value="ECO:0007669"/>
    <property type="project" value="UniProtKB-KW"/>
</dbReference>
<dbReference type="InterPro" id="IPR001466">
    <property type="entry name" value="Beta-lactam-related"/>
</dbReference>
<evidence type="ECO:0000313" key="2">
    <source>
        <dbReference type="EMBL" id="SHG29637.1"/>
    </source>
</evidence>
<dbReference type="RefSeq" id="WP_084732529.1">
    <property type="nucleotide sequence ID" value="NZ_FQWL01000001.1"/>
</dbReference>
<gene>
    <name evidence="2" type="ORF">SAMN04488116_0816</name>
</gene>
<keyword evidence="2" id="KW-0645">Protease</keyword>
<evidence type="ECO:0000313" key="3">
    <source>
        <dbReference type="Proteomes" id="UP000184532"/>
    </source>
</evidence>
<dbReference type="PANTHER" id="PTHR46825">
    <property type="entry name" value="D-ALANYL-D-ALANINE-CARBOXYPEPTIDASE/ENDOPEPTIDASE AMPH"/>
    <property type="match status" value="1"/>
</dbReference>
<reference evidence="3" key="1">
    <citation type="submission" date="2016-11" db="EMBL/GenBank/DDBJ databases">
        <authorList>
            <person name="Varghese N."/>
            <person name="Submissions S."/>
        </authorList>
    </citation>
    <scope>NUCLEOTIDE SEQUENCE [LARGE SCALE GENOMIC DNA]</scope>
    <source>
        <strain evidence="3">DSM 22638</strain>
    </source>
</reference>
<keyword evidence="2" id="KW-0121">Carboxypeptidase</keyword>
<dbReference type="Pfam" id="PF00144">
    <property type="entry name" value="Beta-lactamase"/>
    <property type="match status" value="1"/>
</dbReference>
<dbReference type="AlphaFoldDB" id="A0A1M5IMY9"/>
<keyword evidence="3" id="KW-1185">Reference proteome</keyword>
<keyword evidence="2" id="KW-0378">Hydrolase</keyword>
<name>A0A1M5IMY9_9FLAO</name>
<dbReference type="InterPro" id="IPR050491">
    <property type="entry name" value="AmpC-like"/>
</dbReference>
<dbReference type="PANTHER" id="PTHR46825:SF7">
    <property type="entry name" value="D-ALANYL-D-ALANINE CARBOXYPEPTIDASE"/>
    <property type="match status" value="1"/>
</dbReference>
<accession>A0A1M5IMY9</accession>
<dbReference type="Proteomes" id="UP000184532">
    <property type="component" value="Unassembled WGS sequence"/>
</dbReference>
<evidence type="ECO:0000259" key="1">
    <source>
        <dbReference type="Pfam" id="PF00144"/>
    </source>
</evidence>
<dbReference type="InterPro" id="IPR012338">
    <property type="entry name" value="Beta-lactam/transpept-like"/>
</dbReference>
<dbReference type="PROSITE" id="PS51257">
    <property type="entry name" value="PROKAR_LIPOPROTEIN"/>
    <property type="match status" value="1"/>
</dbReference>
<protein>
    <submittedName>
        <fullName evidence="2">D-alanyl-D-alanine carboxypeptidase</fullName>
    </submittedName>
</protein>
<dbReference type="OrthoDB" id="9793489at2"/>